<reference evidence="1 2" key="1">
    <citation type="submission" date="2020-05" db="EMBL/GenBank/DDBJ databases">
        <title>Hymenobacter terrestris sp. nov. and Hymenobacter lapidiphilus sp. nov., isolated from regoliths in Antarctica.</title>
        <authorList>
            <person name="Sedlacek I."/>
            <person name="Pantucek R."/>
            <person name="Zeman M."/>
            <person name="Holochova P."/>
            <person name="Kralova S."/>
            <person name="Stankova E."/>
            <person name="Sedo O."/>
            <person name="Micenkova L."/>
            <person name="Svec P."/>
            <person name="Gupta V."/>
            <person name="Sood U."/>
            <person name="Korpole U.S."/>
            <person name="Lal R."/>
        </authorList>
    </citation>
    <scope>NUCLEOTIDE SEQUENCE [LARGE SCALE GENOMIC DNA]</scope>
    <source>
        <strain evidence="1 2">P5252</strain>
    </source>
</reference>
<comment type="caution">
    <text evidence="1">The sequence shown here is derived from an EMBL/GenBank/DDBJ whole genome shotgun (WGS) entry which is preliminary data.</text>
</comment>
<dbReference type="EMBL" id="JABKAV010000001">
    <property type="protein sequence ID" value="NVO83316.1"/>
    <property type="molecule type" value="Genomic_DNA"/>
</dbReference>
<evidence type="ECO:0000313" key="2">
    <source>
        <dbReference type="Proteomes" id="UP000626554"/>
    </source>
</evidence>
<keyword evidence="2" id="KW-1185">Reference proteome</keyword>
<organism evidence="1 2">
    <name type="scientific">Hymenobacter terrestris</name>
    <dbReference type="NCBI Taxonomy" id="2748310"/>
    <lineage>
        <taxon>Bacteria</taxon>
        <taxon>Pseudomonadati</taxon>
        <taxon>Bacteroidota</taxon>
        <taxon>Cytophagia</taxon>
        <taxon>Cytophagales</taxon>
        <taxon>Hymenobacteraceae</taxon>
        <taxon>Hymenobacter</taxon>
    </lineage>
</organism>
<proteinExistence type="predicted"/>
<gene>
    <name evidence="1" type="ORF">HW556_00320</name>
</gene>
<accession>A0ABX2PXD0</accession>
<sequence>MFRLKAQRWNEDFGDRGSYRNIRFTSGSHIRKRPDAKLPLGWAEEKNGGRF</sequence>
<evidence type="ECO:0000313" key="1">
    <source>
        <dbReference type="EMBL" id="NVO83316.1"/>
    </source>
</evidence>
<dbReference type="Proteomes" id="UP000626554">
    <property type="component" value="Unassembled WGS sequence"/>
</dbReference>
<name>A0ABX2PXD0_9BACT</name>
<protein>
    <submittedName>
        <fullName evidence="1">Uncharacterized protein</fullName>
    </submittedName>
</protein>